<dbReference type="EMBL" id="JXLP01000019">
    <property type="protein sequence ID" value="KIL76936.1"/>
    <property type="molecule type" value="Genomic_DNA"/>
</dbReference>
<name>A0ABR5ARF8_BACBA</name>
<comment type="cofactor">
    <cofactor evidence="1">
        <name>pyridoxal 5'-phosphate</name>
        <dbReference type="ChEBI" id="CHEBI:597326"/>
    </cofactor>
</comment>
<sequence length="284" mass="32098">MFIYLNGEVVSREQAVISPFDHGFLYGMGVFETFRVYNGHPFLMDDHLDRLNRSLKALMINRQFSRSEAVEMLEELSEANEWKHSYIRFNVSAGNGEIGLQTAAYEQPNVIVFQKPLPPPGGLLEKTGQWLTIKRNSPEMNERLKSHHYLNNIAGKRETGMDGSVEGIFLNQAGAVAEGVVSNIFWVKGNTLYTPAIETGILNGITRKYVIRVAKEKGMAIEEGIFFPQEVEEAEEVFFTNSIQEITAVKQIGRRLFPGSTGKWANELFSRYASDREVLWSSGH</sequence>
<evidence type="ECO:0000256" key="1">
    <source>
        <dbReference type="ARBA" id="ARBA00001933"/>
    </source>
</evidence>
<gene>
    <name evidence="4" type="ORF">SD77_1896</name>
</gene>
<evidence type="ECO:0000256" key="2">
    <source>
        <dbReference type="ARBA" id="ARBA00009320"/>
    </source>
</evidence>
<dbReference type="Pfam" id="PF01063">
    <property type="entry name" value="Aminotran_4"/>
    <property type="match status" value="1"/>
</dbReference>
<dbReference type="RefSeq" id="WP_052477403.1">
    <property type="nucleotide sequence ID" value="NZ_JARTHD010000039.1"/>
</dbReference>
<dbReference type="Gene3D" id="3.20.10.10">
    <property type="entry name" value="D-amino Acid Aminotransferase, subunit A, domain 2"/>
    <property type="match status" value="1"/>
</dbReference>
<organism evidence="4 5">
    <name type="scientific">Bacillus badius</name>
    <dbReference type="NCBI Taxonomy" id="1455"/>
    <lineage>
        <taxon>Bacteria</taxon>
        <taxon>Bacillati</taxon>
        <taxon>Bacillota</taxon>
        <taxon>Bacilli</taxon>
        <taxon>Bacillales</taxon>
        <taxon>Bacillaceae</taxon>
        <taxon>Pseudobacillus</taxon>
    </lineage>
</organism>
<dbReference type="InterPro" id="IPR043132">
    <property type="entry name" value="BCAT-like_C"/>
</dbReference>
<keyword evidence="4" id="KW-0456">Lyase</keyword>
<dbReference type="PANTHER" id="PTHR42743">
    <property type="entry name" value="AMINO-ACID AMINOTRANSFERASE"/>
    <property type="match status" value="1"/>
</dbReference>
<comment type="caution">
    <text evidence="4">The sequence shown here is derived from an EMBL/GenBank/DDBJ whole genome shotgun (WGS) entry which is preliminary data.</text>
</comment>
<comment type="similarity">
    <text evidence="2">Belongs to the class-IV pyridoxal-phosphate-dependent aminotransferase family.</text>
</comment>
<dbReference type="Gene3D" id="3.30.470.10">
    <property type="match status" value="1"/>
</dbReference>
<dbReference type="InterPro" id="IPR001544">
    <property type="entry name" value="Aminotrans_IV"/>
</dbReference>
<dbReference type="PANTHER" id="PTHR42743:SF11">
    <property type="entry name" value="AMINODEOXYCHORISMATE LYASE"/>
    <property type="match status" value="1"/>
</dbReference>
<dbReference type="InterPro" id="IPR050571">
    <property type="entry name" value="Class-IV_PLP-Dep_Aminotrnsfr"/>
</dbReference>
<dbReference type="GO" id="GO:0016829">
    <property type="term" value="F:lyase activity"/>
    <property type="evidence" value="ECO:0007669"/>
    <property type="project" value="UniProtKB-KW"/>
</dbReference>
<dbReference type="Proteomes" id="UP000031982">
    <property type="component" value="Unassembled WGS sequence"/>
</dbReference>
<dbReference type="NCBIfam" id="NF005800">
    <property type="entry name" value="PRK07650.1"/>
    <property type="match status" value="1"/>
</dbReference>
<evidence type="ECO:0000256" key="3">
    <source>
        <dbReference type="ARBA" id="ARBA00022898"/>
    </source>
</evidence>
<dbReference type="InterPro" id="IPR036038">
    <property type="entry name" value="Aminotransferase-like"/>
</dbReference>
<reference evidence="4 5" key="1">
    <citation type="submission" date="2015-01" db="EMBL/GenBank/DDBJ databases">
        <title>Genome Assembly of Bacillus badius MTCC 1458.</title>
        <authorList>
            <person name="Verma A."/>
            <person name="Khatri I."/>
            <person name="Mual P."/>
            <person name="Subramanian S."/>
            <person name="Krishnamurthi S."/>
        </authorList>
    </citation>
    <scope>NUCLEOTIDE SEQUENCE [LARGE SCALE GENOMIC DNA]</scope>
    <source>
        <strain evidence="4 5">MTCC 1458</strain>
    </source>
</reference>
<proteinExistence type="inferred from homology"/>
<keyword evidence="5" id="KW-1185">Reference proteome</keyword>
<keyword evidence="3" id="KW-0663">Pyridoxal phosphate</keyword>
<dbReference type="SUPFAM" id="SSF56752">
    <property type="entry name" value="D-aminoacid aminotransferase-like PLP-dependent enzymes"/>
    <property type="match status" value="1"/>
</dbReference>
<evidence type="ECO:0000313" key="4">
    <source>
        <dbReference type="EMBL" id="KIL76936.1"/>
    </source>
</evidence>
<evidence type="ECO:0000313" key="5">
    <source>
        <dbReference type="Proteomes" id="UP000031982"/>
    </source>
</evidence>
<protein>
    <submittedName>
        <fullName evidence="4">Aminodeoxychorismate lyase</fullName>
    </submittedName>
</protein>
<dbReference type="InterPro" id="IPR043131">
    <property type="entry name" value="BCAT-like_N"/>
</dbReference>
<accession>A0ABR5ARF8</accession>